<dbReference type="RefSeq" id="WP_372823648.1">
    <property type="nucleotide sequence ID" value="NZ_JARRID010000001.1"/>
</dbReference>
<dbReference type="CDD" id="cd02035">
    <property type="entry name" value="ArsA"/>
    <property type="match status" value="1"/>
</dbReference>
<dbReference type="SUPFAM" id="SSF52540">
    <property type="entry name" value="P-loop containing nucleoside triphosphate hydrolases"/>
    <property type="match status" value="1"/>
</dbReference>
<dbReference type="Proteomes" id="UP001571980">
    <property type="component" value="Unassembled WGS sequence"/>
</dbReference>
<reference evidence="3 4" key="1">
    <citation type="submission" date="2023-03" db="EMBL/GenBank/DDBJ databases">
        <title>Speciation in Pyrococcus: adaptation to high temperature as a mechanism.</title>
        <authorList>
            <person name="Gu J."/>
        </authorList>
    </citation>
    <scope>NUCLEOTIDE SEQUENCE [LARGE SCALE GENOMIC DNA]</scope>
    <source>
        <strain evidence="3 4">LMOA34</strain>
    </source>
</reference>
<sequence>MREYLLPQDGFRIIFVIGKGGVGKTTTSASLAVALAEAGYKTLIVSLDPAHNLGDVLMEKLSDEPREIMGNLYASELDMEGMIREYLEHLEKNLKNMYRYLTVINLERYFEVLRYSPGIEEYATLEAIREILSEGDKWDVIVFDTPPTGLTLRVLALPRISLIWADKLIEIRKKILERRRAIAKIQGEQKFVVDGEEIKLPTEEEEDGVMKELKAYRSEIEFVYKTITNPKKTSVVAVMNPEMLPFYETKRAYESLRKFKVPFNLIVMNKVIKLEREVPEIKVKIEAQKRVMEEVKREFNGVDIVEIPMFQEEPRGIEWLRKVGGMIVGSS</sequence>
<proteinExistence type="inferred from homology"/>
<dbReference type="PANTHER" id="PTHR10803">
    <property type="entry name" value="ARSENICAL PUMP-DRIVING ATPASE ARSENITE-TRANSLOCATING ATPASE"/>
    <property type="match status" value="1"/>
</dbReference>
<keyword evidence="4" id="KW-1185">Reference proteome</keyword>
<evidence type="ECO:0000256" key="1">
    <source>
        <dbReference type="ARBA" id="ARBA00011040"/>
    </source>
</evidence>
<evidence type="ECO:0000313" key="4">
    <source>
        <dbReference type="Proteomes" id="UP001571980"/>
    </source>
</evidence>
<dbReference type="EMBL" id="JARRIG010000003">
    <property type="protein sequence ID" value="MFA4804303.1"/>
    <property type="molecule type" value="Genomic_DNA"/>
</dbReference>
<dbReference type="InterPro" id="IPR016300">
    <property type="entry name" value="ATPase_ArsA/GET3"/>
</dbReference>
<dbReference type="NCBIfam" id="TIGR00345">
    <property type="entry name" value="GET3_arsA_TRC40"/>
    <property type="match status" value="1"/>
</dbReference>
<dbReference type="InterPro" id="IPR027417">
    <property type="entry name" value="P-loop_NTPase"/>
</dbReference>
<evidence type="ECO:0000313" key="3">
    <source>
        <dbReference type="EMBL" id="MFA4804303.1"/>
    </source>
</evidence>
<organism evidence="3 4">
    <name type="scientific">Pyrococcus kukulkanii</name>
    <dbReference type="NCBI Taxonomy" id="1609559"/>
    <lineage>
        <taxon>Archaea</taxon>
        <taxon>Methanobacteriati</taxon>
        <taxon>Methanobacteriota</taxon>
        <taxon>Thermococci</taxon>
        <taxon>Thermococcales</taxon>
        <taxon>Thermococcaceae</taxon>
        <taxon>Pyrococcus</taxon>
    </lineage>
</organism>
<dbReference type="PANTHER" id="PTHR10803:SF3">
    <property type="entry name" value="ATPASE GET3"/>
    <property type="match status" value="1"/>
</dbReference>
<dbReference type="InterPro" id="IPR025723">
    <property type="entry name" value="ArsA/GET3_ATPase-like"/>
</dbReference>
<comment type="similarity">
    <text evidence="1">Belongs to the arsA ATPase family.</text>
</comment>
<name>A0ABV4T5U2_9EURY</name>
<dbReference type="Pfam" id="PF02374">
    <property type="entry name" value="ArsA_ATPase"/>
    <property type="match status" value="1"/>
</dbReference>
<comment type="caution">
    <text evidence="3">The sequence shown here is derived from an EMBL/GenBank/DDBJ whole genome shotgun (WGS) entry which is preliminary data.</text>
</comment>
<protein>
    <submittedName>
        <fullName evidence="3">ArsA family ATPase</fullName>
    </submittedName>
</protein>
<gene>
    <name evidence="3" type="ORF">P8X34_06055</name>
</gene>
<feature type="domain" description="ArsA/GET3 Anion-transporting ATPase-like" evidence="2">
    <location>
        <begin position="12"/>
        <end position="328"/>
    </location>
</feature>
<dbReference type="Gene3D" id="3.40.50.300">
    <property type="entry name" value="P-loop containing nucleotide triphosphate hydrolases"/>
    <property type="match status" value="1"/>
</dbReference>
<evidence type="ECO:0000259" key="2">
    <source>
        <dbReference type="Pfam" id="PF02374"/>
    </source>
</evidence>
<accession>A0ABV4T5U2</accession>